<name>A0A9W6YPG0_9STRA</name>
<evidence type="ECO:0000313" key="3">
    <source>
        <dbReference type="Proteomes" id="UP001165121"/>
    </source>
</evidence>
<proteinExistence type="predicted"/>
<evidence type="ECO:0000313" key="2">
    <source>
        <dbReference type="EMBL" id="GMG17622.1"/>
    </source>
</evidence>
<comment type="caution">
    <text evidence="2">The sequence shown here is derived from an EMBL/GenBank/DDBJ whole genome shotgun (WGS) entry which is preliminary data.</text>
</comment>
<feature type="region of interest" description="Disordered" evidence="1">
    <location>
        <begin position="25"/>
        <end position="59"/>
    </location>
</feature>
<accession>A0A9W6YPG0</accession>
<sequence length="205" mass="22758">MEQLLTQPELLARFVQVILTARSASSGPPVSVADPAKRPSPTAVQTTVHESITAPEHRGKAPSSFVETVVYAVAMRFQPDLGVIIRLYDFQFGMFRLSILHFAPFGVQQRMTWLNAGAASMHNFSAAETDPRPPVASSMGGLVDAAGMICPYEHEFFTQPLRDVLEALHGFAQQLDGWRTWTTPDLPHLVFWVNSVLEQFRSLVH</sequence>
<dbReference type="AlphaFoldDB" id="A0A9W6YPG0"/>
<dbReference type="OrthoDB" id="128230at2759"/>
<dbReference type="Proteomes" id="UP001165121">
    <property type="component" value="Unassembled WGS sequence"/>
</dbReference>
<organism evidence="2 3">
    <name type="scientific">Phytophthora fragariaefolia</name>
    <dbReference type="NCBI Taxonomy" id="1490495"/>
    <lineage>
        <taxon>Eukaryota</taxon>
        <taxon>Sar</taxon>
        <taxon>Stramenopiles</taxon>
        <taxon>Oomycota</taxon>
        <taxon>Peronosporomycetes</taxon>
        <taxon>Peronosporales</taxon>
        <taxon>Peronosporaceae</taxon>
        <taxon>Phytophthora</taxon>
    </lineage>
</organism>
<gene>
    <name evidence="2" type="ORF">Pfra01_003026000</name>
</gene>
<protein>
    <submittedName>
        <fullName evidence="2">Unnamed protein product</fullName>
    </submittedName>
</protein>
<dbReference type="EMBL" id="BSXT01019042">
    <property type="protein sequence ID" value="GMG17622.1"/>
    <property type="molecule type" value="Genomic_DNA"/>
</dbReference>
<keyword evidence="3" id="KW-1185">Reference proteome</keyword>
<evidence type="ECO:0000256" key="1">
    <source>
        <dbReference type="SAM" id="MobiDB-lite"/>
    </source>
</evidence>
<reference evidence="2" key="1">
    <citation type="submission" date="2023-04" db="EMBL/GenBank/DDBJ databases">
        <title>Phytophthora fragariaefolia NBRC 109709.</title>
        <authorList>
            <person name="Ichikawa N."/>
            <person name="Sato H."/>
            <person name="Tonouchi N."/>
        </authorList>
    </citation>
    <scope>NUCLEOTIDE SEQUENCE</scope>
    <source>
        <strain evidence="2">NBRC 109709</strain>
    </source>
</reference>